<dbReference type="GO" id="GO:0008312">
    <property type="term" value="F:7S RNA binding"/>
    <property type="evidence" value="ECO:0007669"/>
    <property type="project" value="UniProtKB-UniRule"/>
</dbReference>
<evidence type="ECO:0000256" key="7">
    <source>
        <dbReference type="RuleBase" id="RU368100"/>
    </source>
</evidence>
<evidence type="ECO:0000313" key="9">
    <source>
        <dbReference type="Proteomes" id="UP000290900"/>
    </source>
</evidence>
<dbReference type="GO" id="GO:0005786">
    <property type="term" value="C:signal recognition particle, endoplasmic reticulum targeting"/>
    <property type="evidence" value="ECO:0007669"/>
    <property type="project" value="UniProtKB-UniRule"/>
</dbReference>
<dbReference type="Gene3D" id="3.30.720.10">
    <property type="entry name" value="Signal recognition particle alu RNA binding heterodimer, srp9/1"/>
    <property type="match status" value="1"/>
</dbReference>
<keyword evidence="6 7" id="KW-0687">Ribonucleoprotein</keyword>
<dbReference type="FunCoup" id="A0A448YI89">
    <property type="interactions" value="72"/>
</dbReference>
<keyword evidence="5 7" id="KW-0733">Signal recognition particle</keyword>
<evidence type="ECO:0000256" key="5">
    <source>
        <dbReference type="ARBA" id="ARBA00023135"/>
    </source>
</evidence>
<sequence>MGRLQNDEFLKQISSLLEKNAGKSSIYITQKRLSHDIEAEIGTEPFDDIQKDVKPTVFKSITSTKQYPVLVRVTDGDKDKKKKVKLSTVVRPEDLDKFWLQYTNILKAGFPGLKKKSKKKKAKRT</sequence>
<dbReference type="Pfam" id="PF02290">
    <property type="entry name" value="SRP14"/>
    <property type="match status" value="1"/>
</dbReference>
<reference evidence="8 9" key="1">
    <citation type="submission" date="2018-12" db="EMBL/GenBank/DDBJ databases">
        <authorList>
            <person name="Tiukova I."/>
            <person name="Dainat J."/>
        </authorList>
    </citation>
    <scope>NUCLEOTIDE SEQUENCE [LARGE SCALE GENOMIC DNA]</scope>
</reference>
<dbReference type="SUPFAM" id="SSF54762">
    <property type="entry name" value="Signal recognition particle alu RNA binding heterodimer, SRP9/14"/>
    <property type="match status" value="1"/>
</dbReference>
<evidence type="ECO:0000256" key="4">
    <source>
        <dbReference type="ARBA" id="ARBA00022884"/>
    </source>
</evidence>
<accession>A0A448YI89</accession>
<comment type="similarity">
    <text evidence="2 7">Belongs to the SRP14 family.</text>
</comment>
<dbReference type="OrthoDB" id="19209at2759"/>
<comment type="subunit">
    <text evidence="7">Component of a fungal signal recognition particle (SRP) complex that consists of a 7SL RNA molecule (scR1) and at least six protein subunits: SRP72, SRP68, SRP54, SEC65, SRP21 and SRP14.</text>
</comment>
<dbReference type="InterPro" id="IPR009018">
    <property type="entry name" value="Signal_recog_particle_SRP9/14"/>
</dbReference>
<dbReference type="InParanoid" id="A0A448YI89"/>
<evidence type="ECO:0000256" key="3">
    <source>
        <dbReference type="ARBA" id="ARBA00022490"/>
    </source>
</evidence>
<name>A0A448YI89_BRENA</name>
<gene>
    <name evidence="8" type="ORF">BRENAR_LOCUS1399</name>
</gene>
<dbReference type="InterPro" id="IPR003210">
    <property type="entry name" value="Signal_recog_particle_SRP14"/>
</dbReference>
<keyword evidence="4 7" id="KW-0694">RNA-binding</keyword>
<evidence type="ECO:0000256" key="1">
    <source>
        <dbReference type="ARBA" id="ARBA00004496"/>
    </source>
</evidence>
<proteinExistence type="inferred from homology"/>
<evidence type="ECO:0000313" key="8">
    <source>
        <dbReference type="EMBL" id="VEU20664.1"/>
    </source>
</evidence>
<evidence type="ECO:0000256" key="2">
    <source>
        <dbReference type="ARBA" id="ARBA00010349"/>
    </source>
</evidence>
<dbReference type="PANTHER" id="PTHR12013">
    <property type="entry name" value="SIGNAL RECOGNITION PARTICLE 14 KD PROTEIN"/>
    <property type="match status" value="1"/>
</dbReference>
<organism evidence="8 9">
    <name type="scientific">Brettanomyces naardenensis</name>
    <name type="common">Yeast</name>
    <dbReference type="NCBI Taxonomy" id="13370"/>
    <lineage>
        <taxon>Eukaryota</taxon>
        <taxon>Fungi</taxon>
        <taxon>Dikarya</taxon>
        <taxon>Ascomycota</taxon>
        <taxon>Saccharomycotina</taxon>
        <taxon>Pichiomycetes</taxon>
        <taxon>Pichiales</taxon>
        <taxon>Pichiaceae</taxon>
        <taxon>Brettanomyces</taxon>
    </lineage>
</organism>
<dbReference type="GO" id="GO:0030942">
    <property type="term" value="F:endoplasmic reticulum signal peptide binding"/>
    <property type="evidence" value="ECO:0007669"/>
    <property type="project" value="UniProtKB-UniRule"/>
</dbReference>
<dbReference type="GO" id="GO:0006614">
    <property type="term" value="P:SRP-dependent cotranslational protein targeting to membrane"/>
    <property type="evidence" value="ECO:0007669"/>
    <property type="project" value="UniProtKB-UniRule"/>
</dbReference>
<comment type="function">
    <text evidence="7">Component of the signal recognition particle (SRP) complex, a ribonucleoprotein complex that mediates the cotranslational targeting of secretory and membrane proteins to the endoplasmic reticulum (ER).</text>
</comment>
<keyword evidence="9" id="KW-1185">Reference proteome</keyword>
<dbReference type="Proteomes" id="UP000290900">
    <property type="component" value="Unassembled WGS sequence"/>
</dbReference>
<protein>
    <recommendedName>
        <fullName evidence="7">Signal recognition particle subunit SRP14</fullName>
    </recommendedName>
    <alternativeName>
        <fullName evidence="7">Signal recognition particle 14 kDa protein</fullName>
    </alternativeName>
</protein>
<evidence type="ECO:0000256" key="6">
    <source>
        <dbReference type="ARBA" id="ARBA00023274"/>
    </source>
</evidence>
<dbReference type="STRING" id="13370.A0A448YI89"/>
<comment type="subcellular location">
    <subcellularLocation>
        <location evidence="1 7">Cytoplasm</location>
    </subcellularLocation>
</comment>
<keyword evidence="3 7" id="KW-0963">Cytoplasm</keyword>
<dbReference type="EMBL" id="CAACVR010000006">
    <property type="protein sequence ID" value="VEU20664.1"/>
    <property type="molecule type" value="Genomic_DNA"/>
</dbReference>
<dbReference type="AlphaFoldDB" id="A0A448YI89"/>